<feature type="domain" description="HTH CENPB-type" evidence="3">
    <location>
        <begin position="1"/>
        <end position="55"/>
    </location>
</feature>
<dbReference type="AlphaFoldDB" id="A0A8J5JSJ2"/>
<dbReference type="Gene3D" id="1.10.10.60">
    <property type="entry name" value="Homeodomain-like"/>
    <property type="match status" value="1"/>
</dbReference>
<dbReference type="SUPFAM" id="SSF46689">
    <property type="entry name" value="Homeodomain-like"/>
    <property type="match status" value="1"/>
</dbReference>
<proteinExistence type="predicted"/>
<comment type="subcellular location">
    <subcellularLocation>
        <location evidence="1">Nucleus</location>
    </subcellularLocation>
</comment>
<dbReference type="Pfam" id="PF03221">
    <property type="entry name" value="HTH_Tnp_Tc5"/>
    <property type="match status" value="1"/>
</dbReference>
<evidence type="ECO:0000259" key="3">
    <source>
        <dbReference type="PROSITE" id="PS51253"/>
    </source>
</evidence>
<sequence>MKWFVQQRSCGNVVRGVEIQAAAVKLASHMGIENFKASDGWLWRFRNRHGICHLPKSSALIGEEGLARHTLPLFKIGIGSAGVRPQSQHRHLLPHQARFLVRSSKQHLHTSTSWLPDKFDCPQDQSTKLDLATRPGEHLQSS</sequence>
<dbReference type="InterPro" id="IPR009057">
    <property type="entry name" value="Homeodomain-like_sf"/>
</dbReference>
<keyword evidence="5" id="KW-1185">Reference proteome</keyword>
<organism evidence="4 5">
    <name type="scientific">Homarus americanus</name>
    <name type="common">American lobster</name>
    <dbReference type="NCBI Taxonomy" id="6706"/>
    <lineage>
        <taxon>Eukaryota</taxon>
        <taxon>Metazoa</taxon>
        <taxon>Ecdysozoa</taxon>
        <taxon>Arthropoda</taxon>
        <taxon>Crustacea</taxon>
        <taxon>Multicrustacea</taxon>
        <taxon>Malacostraca</taxon>
        <taxon>Eumalacostraca</taxon>
        <taxon>Eucarida</taxon>
        <taxon>Decapoda</taxon>
        <taxon>Pleocyemata</taxon>
        <taxon>Astacidea</taxon>
        <taxon>Nephropoidea</taxon>
        <taxon>Nephropidae</taxon>
        <taxon>Homarus</taxon>
    </lineage>
</organism>
<dbReference type="Proteomes" id="UP000747542">
    <property type="component" value="Unassembled WGS sequence"/>
</dbReference>
<dbReference type="GO" id="GO:0005634">
    <property type="term" value="C:nucleus"/>
    <property type="evidence" value="ECO:0007669"/>
    <property type="project" value="UniProtKB-SubCell"/>
</dbReference>
<gene>
    <name evidence="4" type="primary">TIGD7-L67</name>
    <name evidence="4" type="ORF">Hamer_G004572</name>
</gene>
<reference evidence="4" key="1">
    <citation type="journal article" date="2021" name="Sci. Adv.">
        <title>The American lobster genome reveals insights on longevity, neural, and immune adaptations.</title>
        <authorList>
            <person name="Polinski J.M."/>
            <person name="Zimin A.V."/>
            <person name="Clark K.F."/>
            <person name="Kohn A.B."/>
            <person name="Sadowski N."/>
            <person name="Timp W."/>
            <person name="Ptitsyn A."/>
            <person name="Khanna P."/>
            <person name="Romanova D.Y."/>
            <person name="Williams P."/>
            <person name="Greenwood S.J."/>
            <person name="Moroz L.L."/>
            <person name="Walt D.R."/>
            <person name="Bodnar A.G."/>
        </authorList>
    </citation>
    <scope>NUCLEOTIDE SEQUENCE</scope>
    <source>
        <strain evidence="4">GMGI-L3</strain>
    </source>
</reference>
<dbReference type="SMART" id="SM00674">
    <property type="entry name" value="CENPB"/>
    <property type="match status" value="1"/>
</dbReference>
<evidence type="ECO:0000313" key="5">
    <source>
        <dbReference type="Proteomes" id="UP000747542"/>
    </source>
</evidence>
<evidence type="ECO:0000256" key="1">
    <source>
        <dbReference type="ARBA" id="ARBA00004123"/>
    </source>
</evidence>
<keyword evidence="2" id="KW-0238">DNA-binding</keyword>
<dbReference type="PROSITE" id="PS51253">
    <property type="entry name" value="HTH_CENPB"/>
    <property type="match status" value="1"/>
</dbReference>
<evidence type="ECO:0000256" key="2">
    <source>
        <dbReference type="ARBA" id="ARBA00023125"/>
    </source>
</evidence>
<comment type="caution">
    <text evidence="4">The sequence shown here is derived from an EMBL/GenBank/DDBJ whole genome shotgun (WGS) entry which is preliminary data.</text>
</comment>
<dbReference type="EMBL" id="JAHLQT010026473">
    <property type="protein sequence ID" value="KAG7163426.1"/>
    <property type="molecule type" value="Genomic_DNA"/>
</dbReference>
<dbReference type="GO" id="GO:0003677">
    <property type="term" value="F:DNA binding"/>
    <property type="evidence" value="ECO:0007669"/>
    <property type="project" value="UniProtKB-KW"/>
</dbReference>
<accession>A0A8J5JSJ2</accession>
<protein>
    <submittedName>
        <fullName evidence="4">Tigger transposable element-derived protein 7-like 67</fullName>
    </submittedName>
</protein>
<evidence type="ECO:0000313" key="4">
    <source>
        <dbReference type="EMBL" id="KAG7163426.1"/>
    </source>
</evidence>
<name>A0A8J5JSJ2_HOMAM</name>
<dbReference type="InterPro" id="IPR006600">
    <property type="entry name" value="HTH_CenpB_DNA-bd_dom"/>
</dbReference>